<protein>
    <submittedName>
        <fullName evidence="1">Uncharacterized protein</fullName>
    </submittedName>
</protein>
<organism evidence="1 2">
    <name type="scientific">Choristoneura fumiferana</name>
    <name type="common">Spruce budworm moth</name>
    <name type="synonym">Archips fumiferana</name>
    <dbReference type="NCBI Taxonomy" id="7141"/>
    <lineage>
        <taxon>Eukaryota</taxon>
        <taxon>Metazoa</taxon>
        <taxon>Ecdysozoa</taxon>
        <taxon>Arthropoda</taxon>
        <taxon>Hexapoda</taxon>
        <taxon>Insecta</taxon>
        <taxon>Pterygota</taxon>
        <taxon>Neoptera</taxon>
        <taxon>Endopterygota</taxon>
        <taxon>Lepidoptera</taxon>
        <taxon>Glossata</taxon>
        <taxon>Ditrysia</taxon>
        <taxon>Tortricoidea</taxon>
        <taxon>Tortricidae</taxon>
        <taxon>Tortricinae</taxon>
        <taxon>Choristoneura</taxon>
    </lineage>
</organism>
<reference evidence="1 2" key="1">
    <citation type="journal article" date="2022" name="Genome Biol. Evol.">
        <title>The Spruce Budworm Genome: Reconstructing the Evolutionary History of Antifreeze Proteins.</title>
        <authorList>
            <person name="Beliveau C."/>
            <person name="Gagne P."/>
            <person name="Picq S."/>
            <person name="Vernygora O."/>
            <person name="Keeling C.I."/>
            <person name="Pinkney K."/>
            <person name="Doucet D."/>
            <person name="Wen F."/>
            <person name="Johnston J.S."/>
            <person name="Maaroufi H."/>
            <person name="Boyle B."/>
            <person name="Laroche J."/>
            <person name="Dewar K."/>
            <person name="Juretic N."/>
            <person name="Blackburn G."/>
            <person name="Nisole A."/>
            <person name="Brunet B."/>
            <person name="Brandao M."/>
            <person name="Lumley L."/>
            <person name="Duan J."/>
            <person name="Quan G."/>
            <person name="Lucarotti C.J."/>
            <person name="Roe A.D."/>
            <person name="Sperling F.A.H."/>
            <person name="Levesque R.C."/>
            <person name="Cusson M."/>
        </authorList>
    </citation>
    <scope>NUCLEOTIDE SEQUENCE [LARGE SCALE GENOMIC DNA]</scope>
    <source>
        <strain evidence="1">Glfc:IPQL:Cfum</strain>
    </source>
</reference>
<dbReference type="Proteomes" id="UP001064048">
    <property type="component" value="Chromosome 2"/>
</dbReference>
<gene>
    <name evidence="1" type="ORF">MSG28_001339</name>
</gene>
<name>A0ACC0KTE6_CHOFU</name>
<proteinExistence type="predicted"/>
<accession>A0ACC0KTE6</accession>
<sequence>MFSLNKSARDNTSTPKRHRLGVSRISRPSPKIANKSGRNILSNCNPINLQLIKESSQRCDSPPLPCNQIEYLCDSGNNSSACSDIPHSSGILNSSVIRDIENWESVLENKTNGDSTSNDLAEIEDISDDMFYSRLEQSVCDENVILTSNCEDNFKKTAEQNFPVDNSIQEQFVSDEDNNIVMSHCEKNFRKTIEQSFAAVNDSNCGLIPSQSLLFDTKENFFETKDSFLLDIKESCVVKEDAKAKAKLMADNVDSFYGLPIKTKSFFKTYRNIEKFYDWQEECLNLPAVQEKRNLIYALPTSGGKTLVAEVLMLREVLNNRRNALFILPFVAIVQEKIWSLSPFAVNLDFLVEEYAAGKGHIPPKKRRSKHSIYVATIEKGLALVRSLIELGRLSEIGLMVVDELHLIGESERGATLETLLSTVLFANQGIQIVGMSATIGNLPAVAQFLRADIFQRDFRPVELSEYVKLGSTLYRVTSDGEIEPARELNFDYTSAATALDPDCLGGLVSEIVPEGSCLVFCPTKRNAENVAALLCKLQRKEMALHRSVEREALETALRNEGAAGSLARCVRHGVGYHHSGLANDERSLLEQAFRSGVISVLCCTSTLAAGVNLPASRVIVRAPFVGRSFIALPAYRQMCGRAGRAGHCATGESIIICSVREWGQLRGVLCGGLPPVSSALPLAGHRHCAGLVLSGVALRLADTRHALRDLLGCTFMATSSEIDIKEVCDASIRSLMQSGALEVDGQTHRPDASHTDAGQCVVYSNSKLVVSKLGRAAIKGCLELSAATQLLHDLESAGRSLVLLGSLHLLYLVAPPAVTRPDYRHYYSLVCYYYCRYY</sequence>
<evidence type="ECO:0000313" key="2">
    <source>
        <dbReference type="Proteomes" id="UP001064048"/>
    </source>
</evidence>
<dbReference type="EMBL" id="CM046102">
    <property type="protein sequence ID" value="KAI8439871.1"/>
    <property type="molecule type" value="Genomic_DNA"/>
</dbReference>
<evidence type="ECO:0000313" key="1">
    <source>
        <dbReference type="EMBL" id="KAI8439871.1"/>
    </source>
</evidence>
<comment type="caution">
    <text evidence="1">The sequence shown here is derived from an EMBL/GenBank/DDBJ whole genome shotgun (WGS) entry which is preliminary data.</text>
</comment>
<keyword evidence="2" id="KW-1185">Reference proteome</keyword>